<reference evidence="1 2" key="1">
    <citation type="submission" date="2022-12" db="EMBL/GenBank/DDBJ databases">
        <title>Hymenobacter canadensis sp. nov. isolated from lake water of the Cambridge Bay, Canada.</title>
        <authorList>
            <person name="Kim W.H."/>
            <person name="Lee Y.M."/>
        </authorList>
    </citation>
    <scope>NUCLEOTIDE SEQUENCE [LARGE SCALE GENOMIC DNA]</scope>
    <source>
        <strain evidence="1 2">PAMC 29467</strain>
    </source>
</reference>
<evidence type="ECO:0000313" key="1">
    <source>
        <dbReference type="EMBL" id="WBA42417.1"/>
    </source>
</evidence>
<dbReference type="Proteomes" id="UP001211005">
    <property type="component" value="Chromosome"/>
</dbReference>
<dbReference type="EMBL" id="CP114767">
    <property type="protein sequence ID" value="WBA42417.1"/>
    <property type="molecule type" value="Genomic_DNA"/>
</dbReference>
<evidence type="ECO:0000313" key="2">
    <source>
        <dbReference type="Proteomes" id="UP001211005"/>
    </source>
</evidence>
<organism evidence="1 2">
    <name type="scientific">Hymenobacter canadensis</name>
    <dbReference type="NCBI Taxonomy" id="2999067"/>
    <lineage>
        <taxon>Bacteria</taxon>
        <taxon>Pseudomonadati</taxon>
        <taxon>Bacteroidota</taxon>
        <taxon>Cytophagia</taxon>
        <taxon>Cytophagales</taxon>
        <taxon>Hymenobacteraceae</taxon>
        <taxon>Hymenobacter</taxon>
    </lineage>
</organism>
<protein>
    <submittedName>
        <fullName evidence="1">Uncharacterized protein</fullName>
    </submittedName>
</protein>
<accession>A0ABY7LR69</accession>
<name>A0ABY7LR69_9BACT</name>
<proteinExistence type="predicted"/>
<dbReference type="RefSeq" id="WP_269560472.1">
    <property type="nucleotide sequence ID" value="NZ_CP114767.1"/>
</dbReference>
<keyword evidence="2" id="KW-1185">Reference proteome</keyword>
<sequence length="76" mass="8265">MTLVLVEVSDDAAVEALRRQQGVRVVGVVAATAEAALPPVAPPRKWAGGLAAISTTPAEEWDKHLHEIRNEWERDI</sequence>
<gene>
    <name evidence="1" type="ORF">O3303_02400</name>
</gene>